<accession>A0A8X6H1Z2</accession>
<dbReference type="EMBL" id="BMAO01007387">
    <property type="protein sequence ID" value="GFR15572.1"/>
    <property type="molecule type" value="Genomic_DNA"/>
</dbReference>
<protein>
    <submittedName>
        <fullName evidence="2">Uncharacterized protein</fullName>
    </submittedName>
</protein>
<gene>
    <name evidence="2" type="ORF">TNCT_384391</name>
</gene>
<feature type="compositionally biased region" description="Polar residues" evidence="1">
    <location>
        <begin position="65"/>
        <end position="76"/>
    </location>
</feature>
<dbReference type="AlphaFoldDB" id="A0A8X6H1Z2"/>
<reference evidence="2" key="1">
    <citation type="submission" date="2020-07" db="EMBL/GenBank/DDBJ databases">
        <title>Multicomponent nature underlies the extraordinary mechanical properties of spider dragline silk.</title>
        <authorList>
            <person name="Kono N."/>
            <person name="Nakamura H."/>
            <person name="Mori M."/>
            <person name="Yoshida Y."/>
            <person name="Ohtoshi R."/>
            <person name="Malay A.D."/>
            <person name="Moran D.A.P."/>
            <person name="Tomita M."/>
            <person name="Numata K."/>
            <person name="Arakawa K."/>
        </authorList>
    </citation>
    <scope>NUCLEOTIDE SEQUENCE</scope>
</reference>
<organism evidence="2 3">
    <name type="scientific">Trichonephila clavata</name>
    <name type="common">Joro spider</name>
    <name type="synonym">Nephila clavata</name>
    <dbReference type="NCBI Taxonomy" id="2740835"/>
    <lineage>
        <taxon>Eukaryota</taxon>
        <taxon>Metazoa</taxon>
        <taxon>Ecdysozoa</taxon>
        <taxon>Arthropoda</taxon>
        <taxon>Chelicerata</taxon>
        <taxon>Arachnida</taxon>
        <taxon>Araneae</taxon>
        <taxon>Araneomorphae</taxon>
        <taxon>Entelegynae</taxon>
        <taxon>Araneoidea</taxon>
        <taxon>Nephilidae</taxon>
        <taxon>Trichonephila</taxon>
    </lineage>
</organism>
<name>A0A8X6H1Z2_TRICU</name>
<evidence type="ECO:0000313" key="2">
    <source>
        <dbReference type="EMBL" id="GFR15572.1"/>
    </source>
</evidence>
<evidence type="ECO:0000313" key="3">
    <source>
        <dbReference type="Proteomes" id="UP000887116"/>
    </source>
</evidence>
<comment type="caution">
    <text evidence="2">The sequence shown here is derived from an EMBL/GenBank/DDBJ whole genome shotgun (WGS) entry which is preliminary data.</text>
</comment>
<dbReference type="Proteomes" id="UP000887116">
    <property type="component" value="Unassembled WGS sequence"/>
</dbReference>
<keyword evidence="3" id="KW-1185">Reference proteome</keyword>
<dbReference type="OrthoDB" id="10514436at2759"/>
<feature type="region of interest" description="Disordered" evidence="1">
    <location>
        <begin position="61"/>
        <end position="82"/>
    </location>
</feature>
<sequence>MQKLFLSFRFQIQLRKCLVEWAKGRCGTVAAEILRRLLLYRYEYDFMCSLVEEKTEAISSPAVPSVTTDSSENTNKPLEKANNRWESFHSRENAKRAKYPEERVLETFSNEIDDLSLDFVSKNKAEKILDMNANFKTGASSNVGGISNDAEMEYFSEANGASFENEAKSTTSNLGFCFLQKPTESLDSQQTNCYSASSGTDTFGLYEIWVDCVKYLGCGKFLQKNTGDTVDLAANHKTLRIYLYENERYAEIATMKVNYFKPNKNSLPASTCVDSNGWSKHTNFQRVARRVGSFDSTKNSNEHLDAVSGQKKERVVATDSESLRDLRYYLQQSAEERAYEQFEESVTDFSTELSTEEMSTIDLLRGYMLGLAPSCHPPSRFLYQPYKLFRSHGKTPSDTEIKTLRPGLEHYGLRQLDSDRGSHKNKNFKLNDEKFSALHNGYCSKTPCPTTEIPDKFDTRPGKFIDFAHITKVKKLRERYVLERLGSDQDGDEGEIFKSKDETFSHAHSGYCSKERPFSTSSPNKFDIKPGMLINFAHIKEKERDLYEDCTPSLHTSKVKYTFKKKTDPPL</sequence>
<evidence type="ECO:0000256" key="1">
    <source>
        <dbReference type="SAM" id="MobiDB-lite"/>
    </source>
</evidence>
<proteinExistence type="predicted"/>